<accession>A0A674P4Q3</accession>
<dbReference type="PANTHER" id="PTHR11586">
    <property type="entry name" value="TRNA-AMINOACYLATION COFACTOR ARC1 FAMILY MEMBER"/>
    <property type="match status" value="1"/>
</dbReference>
<dbReference type="Ensembl" id="ENSTRUT00000077669.1">
    <property type="protein sequence ID" value="ENSTRUP00000069655.1"/>
    <property type="gene ID" value="ENSTRUG00000027990.1"/>
</dbReference>
<dbReference type="KEGG" id="tru:115250654"/>
<dbReference type="PANTHER" id="PTHR11586:SF42">
    <property type="entry name" value="AMINOACYL TRNA SYNTHASE COMPLEX-INTERACTING MULTIFUNCTIONAL PROTEIN 1"/>
    <property type="match status" value="1"/>
</dbReference>
<dbReference type="GeneID" id="115250654"/>
<keyword evidence="8" id="KW-1185">Reference proteome</keyword>
<dbReference type="InterPro" id="IPR012340">
    <property type="entry name" value="NA-bd_OB-fold"/>
</dbReference>
<dbReference type="Proteomes" id="UP000005226">
    <property type="component" value="Chromosome 8"/>
</dbReference>
<dbReference type="RefSeq" id="XP_029695908.1">
    <property type="nucleotide sequence ID" value="XM_029840048.1"/>
</dbReference>
<reference evidence="7 8" key="1">
    <citation type="journal article" date="2011" name="Genome Biol. Evol.">
        <title>Integration of the genetic map and genome assembly of fugu facilitates insights into distinct features of genome evolution in teleosts and mammals.</title>
        <authorList>
            <person name="Kai W."/>
            <person name="Kikuchi K."/>
            <person name="Tohari S."/>
            <person name="Chew A.K."/>
            <person name="Tay A."/>
            <person name="Fujiwara A."/>
            <person name="Hosoya S."/>
            <person name="Suetake H."/>
            <person name="Naruse K."/>
            <person name="Brenner S."/>
            <person name="Suzuki Y."/>
            <person name="Venkatesh B."/>
        </authorList>
    </citation>
    <scope>NUCLEOTIDE SEQUENCE [LARGE SCALE GENOMIC DNA]</scope>
</reference>
<dbReference type="PROSITE" id="PS50886">
    <property type="entry name" value="TRBD"/>
    <property type="match status" value="1"/>
</dbReference>
<feature type="region of interest" description="Disordered" evidence="5">
    <location>
        <begin position="74"/>
        <end position="115"/>
    </location>
</feature>
<dbReference type="SUPFAM" id="SSF50249">
    <property type="entry name" value="Nucleic acid-binding proteins"/>
    <property type="match status" value="1"/>
</dbReference>
<keyword evidence="2 4" id="KW-0694">RNA-binding</keyword>
<organism evidence="7 8">
    <name type="scientific">Takifugu rubripes</name>
    <name type="common">Japanese pufferfish</name>
    <name type="synonym">Fugu rubripes</name>
    <dbReference type="NCBI Taxonomy" id="31033"/>
    <lineage>
        <taxon>Eukaryota</taxon>
        <taxon>Metazoa</taxon>
        <taxon>Chordata</taxon>
        <taxon>Craniata</taxon>
        <taxon>Vertebrata</taxon>
        <taxon>Euteleostomi</taxon>
        <taxon>Actinopterygii</taxon>
        <taxon>Neopterygii</taxon>
        <taxon>Teleostei</taxon>
        <taxon>Neoteleostei</taxon>
        <taxon>Acanthomorphata</taxon>
        <taxon>Eupercaria</taxon>
        <taxon>Tetraodontiformes</taxon>
        <taxon>Tetradontoidea</taxon>
        <taxon>Tetraodontidae</taxon>
        <taxon>Takifugu</taxon>
    </lineage>
</organism>
<dbReference type="InterPro" id="IPR051270">
    <property type="entry name" value="Tyrosine-tRNA_ligase_regulator"/>
</dbReference>
<dbReference type="OrthoDB" id="197206at2759"/>
<evidence type="ECO:0000259" key="6">
    <source>
        <dbReference type="PROSITE" id="PS50886"/>
    </source>
</evidence>
<evidence type="ECO:0000256" key="2">
    <source>
        <dbReference type="ARBA" id="ARBA00022884"/>
    </source>
</evidence>
<evidence type="ECO:0000256" key="5">
    <source>
        <dbReference type="SAM" id="MobiDB-lite"/>
    </source>
</evidence>
<evidence type="ECO:0000313" key="8">
    <source>
        <dbReference type="Proteomes" id="UP000005226"/>
    </source>
</evidence>
<keyword evidence="1 4" id="KW-0820">tRNA-binding</keyword>
<reference evidence="7" key="2">
    <citation type="submission" date="2025-05" db="UniProtKB">
        <authorList>
            <consortium name="Ensembl"/>
        </authorList>
    </citation>
    <scope>IDENTIFICATION</scope>
</reference>
<gene>
    <name evidence="7" type="primary">LOC115250654</name>
</gene>
<dbReference type="Ensembl" id="ENSTRUT00000075734.1">
    <property type="protein sequence ID" value="ENSTRUP00000080663.1"/>
    <property type="gene ID" value="ENSTRUG00000027990.1"/>
</dbReference>
<sequence>MDKSLFDPGLTAAVKKLHPQDGEQILEYLRTQALLSQEKALLQASLRDQKKLLVENGKLKRDIEQLRTQLQRRRTKALLAPPPPKVTHVNQPSSQRATCSPQEPGEPQNQRRRRGEEKALAMEAEPKLDVSRLDLRVGQIVGARRHPQVATLSVQEVDVGEKVPRTVVRSHREKPHLEQGDFAIFLCNVKASKKRGVASQARILRCWSSDDVTELLVPPTGSSPGDRVTFLNYPGEPDKELQSKQRIWEVLQPDMQVDGRGVAKYKGCGFEVKGKGLCRAPSLTDCIIR</sequence>
<feature type="compositionally biased region" description="Polar residues" evidence="5">
    <location>
        <begin position="88"/>
        <end position="101"/>
    </location>
</feature>
<dbReference type="Ensembl" id="ENSTRUT00000068658.1">
    <property type="protein sequence ID" value="ENSTRUP00000061880.1"/>
    <property type="gene ID" value="ENSTRUG00000027990.1"/>
</dbReference>
<dbReference type="GO" id="GO:0000049">
    <property type="term" value="F:tRNA binding"/>
    <property type="evidence" value="ECO:0007669"/>
    <property type="project" value="UniProtKB-UniRule"/>
</dbReference>
<dbReference type="InterPro" id="IPR002547">
    <property type="entry name" value="tRNA-bd_dom"/>
</dbReference>
<evidence type="ECO:0000313" key="7">
    <source>
        <dbReference type="Ensembl" id="ENSTRUP00000080663.1"/>
    </source>
</evidence>
<dbReference type="Gene3D" id="2.40.50.140">
    <property type="entry name" value="Nucleic acid-binding proteins"/>
    <property type="match status" value="1"/>
</dbReference>
<dbReference type="GO" id="GO:0006412">
    <property type="term" value="P:translation"/>
    <property type="evidence" value="ECO:0007669"/>
    <property type="project" value="UniProtKB-KW"/>
</dbReference>
<dbReference type="OMA" id="TIRMSEN"/>
<proteinExistence type="predicted"/>
<name>A0A674P4Q3_TAKRU</name>
<evidence type="ECO:0000256" key="3">
    <source>
        <dbReference type="ARBA" id="ARBA00022917"/>
    </source>
</evidence>
<dbReference type="GeneTree" id="ENSGT00940000154950"/>
<feature type="domain" description="TRNA-binding" evidence="6">
    <location>
        <begin position="129"/>
        <end position="229"/>
    </location>
</feature>
<keyword evidence="3" id="KW-0648">Protein biosynthesis</keyword>
<evidence type="ECO:0000256" key="1">
    <source>
        <dbReference type="ARBA" id="ARBA00022555"/>
    </source>
</evidence>
<dbReference type="Pfam" id="PF01588">
    <property type="entry name" value="tRNA_bind"/>
    <property type="match status" value="1"/>
</dbReference>
<dbReference type="AlphaFoldDB" id="A0A674P4Q3"/>
<evidence type="ECO:0000256" key="4">
    <source>
        <dbReference type="PROSITE-ProRule" id="PRU00209"/>
    </source>
</evidence>
<protein>
    <submittedName>
        <fullName evidence="7">Aminoacyl tRNA synthase complex-interacting multifunctional protein 1-like</fullName>
    </submittedName>
</protein>